<dbReference type="SUPFAM" id="SSF51735">
    <property type="entry name" value="NAD(P)-binding Rossmann-fold domains"/>
    <property type="match status" value="1"/>
</dbReference>
<evidence type="ECO:0000313" key="4">
    <source>
        <dbReference type="EMBL" id="ETN41963.1"/>
    </source>
</evidence>
<dbReference type="EMBL" id="KB822719">
    <property type="protein sequence ID" value="ETN41963.1"/>
    <property type="molecule type" value="Genomic_DNA"/>
</dbReference>
<dbReference type="OrthoDB" id="1274115at2759"/>
<dbReference type="PANTHER" id="PTHR43976">
    <property type="entry name" value="SHORT CHAIN DEHYDROGENASE"/>
    <property type="match status" value="1"/>
</dbReference>
<dbReference type="PRINTS" id="PR00080">
    <property type="entry name" value="SDRFAMILY"/>
</dbReference>
<dbReference type="GO" id="GO:0016491">
    <property type="term" value="F:oxidoreductase activity"/>
    <property type="evidence" value="ECO:0007669"/>
    <property type="project" value="UniProtKB-KW"/>
</dbReference>
<comment type="similarity">
    <text evidence="1 3">Belongs to the short-chain dehydrogenases/reductases (SDR) family.</text>
</comment>
<dbReference type="Gene3D" id="3.40.50.720">
    <property type="entry name" value="NAD(P)-binding Rossmann-like Domain"/>
    <property type="match status" value="1"/>
</dbReference>
<sequence>MSPKVWLITGCSSGFGGALVQEALSRGDAVIATARNPAKLSNLAAAGASTLALDVTAPLPTLKEIASQAFAIHNRIDYLVNNAGYSQTGGLEEITPEETQAQFDTNVFGLLNVTRAVLPYMRKARSGVIANISSVGAWNRYAGVGLYCASKWAVSGLSESMNLELKEFGIKVCTVEPGYFRSNFLGSDAKKDRSGLIEDYEGTQVRKGEALMEAYNGKQPGDIKKGAKVIVDTLTEKTGQPVPLRLVIGKDAWQSIRGKCEEVIAVLDESKEVSWSTDLDNP</sequence>
<keyword evidence="5" id="KW-1185">Reference proteome</keyword>
<evidence type="ECO:0000313" key="5">
    <source>
        <dbReference type="Proteomes" id="UP000030752"/>
    </source>
</evidence>
<keyword evidence="2" id="KW-0560">Oxidoreductase</keyword>
<reference evidence="4 5" key="1">
    <citation type="submission" date="2013-03" db="EMBL/GenBank/DDBJ databases">
        <title>The Genome Sequence of Phialophora europaea CBS 101466.</title>
        <authorList>
            <consortium name="The Broad Institute Genomics Platform"/>
            <person name="Cuomo C."/>
            <person name="de Hoog S."/>
            <person name="Gorbushina A."/>
            <person name="Walker B."/>
            <person name="Young S.K."/>
            <person name="Zeng Q."/>
            <person name="Gargeya S."/>
            <person name="Fitzgerald M."/>
            <person name="Haas B."/>
            <person name="Abouelleil A."/>
            <person name="Allen A.W."/>
            <person name="Alvarado L."/>
            <person name="Arachchi H.M."/>
            <person name="Berlin A.M."/>
            <person name="Chapman S.B."/>
            <person name="Gainer-Dewar J."/>
            <person name="Goldberg J."/>
            <person name="Griggs A."/>
            <person name="Gujja S."/>
            <person name="Hansen M."/>
            <person name="Howarth C."/>
            <person name="Imamovic A."/>
            <person name="Ireland A."/>
            <person name="Larimer J."/>
            <person name="McCowan C."/>
            <person name="Murphy C."/>
            <person name="Pearson M."/>
            <person name="Poon T.W."/>
            <person name="Priest M."/>
            <person name="Roberts A."/>
            <person name="Saif S."/>
            <person name="Shea T."/>
            <person name="Sisk P."/>
            <person name="Sykes S."/>
            <person name="Wortman J."/>
            <person name="Nusbaum C."/>
            <person name="Birren B."/>
        </authorList>
    </citation>
    <scope>NUCLEOTIDE SEQUENCE [LARGE SCALE GENOMIC DNA]</scope>
    <source>
        <strain evidence="4 5">CBS 101466</strain>
    </source>
</reference>
<dbReference type="eggNOG" id="KOG1205">
    <property type="taxonomic scope" value="Eukaryota"/>
</dbReference>
<dbReference type="PRINTS" id="PR00081">
    <property type="entry name" value="GDHRDH"/>
</dbReference>
<dbReference type="PANTHER" id="PTHR43976:SF16">
    <property type="entry name" value="SHORT-CHAIN DEHYDROGENASE_REDUCTASE FAMILY PROTEIN"/>
    <property type="match status" value="1"/>
</dbReference>
<evidence type="ECO:0000256" key="1">
    <source>
        <dbReference type="ARBA" id="ARBA00006484"/>
    </source>
</evidence>
<dbReference type="STRING" id="1220924.W2S1P5"/>
<dbReference type="CDD" id="cd05374">
    <property type="entry name" value="17beta-HSD-like_SDR_c"/>
    <property type="match status" value="1"/>
</dbReference>
<name>W2S1P5_CYPE1</name>
<evidence type="ECO:0000256" key="3">
    <source>
        <dbReference type="RuleBase" id="RU000363"/>
    </source>
</evidence>
<protein>
    <submittedName>
        <fullName evidence="4">Uncharacterized protein</fullName>
    </submittedName>
</protein>
<dbReference type="AlphaFoldDB" id="W2S1P5"/>
<accession>W2S1P5</accession>
<dbReference type="Pfam" id="PF00106">
    <property type="entry name" value="adh_short"/>
    <property type="match status" value="1"/>
</dbReference>
<dbReference type="InterPro" id="IPR036291">
    <property type="entry name" value="NAD(P)-bd_dom_sf"/>
</dbReference>
<gene>
    <name evidence="4" type="ORF">HMPREF1541_03902</name>
</gene>
<dbReference type="RefSeq" id="XP_008716472.1">
    <property type="nucleotide sequence ID" value="XM_008718250.1"/>
</dbReference>
<dbReference type="HOGENOM" id="CLU_010194_2_9_1"/>
<proteinExistence type="inferred from homology"/>
<dbReference type="GeneID" id="19971241"/>
<dbReference type="InParanoid" id="W2S1P5"/>
<organism evidence="4 5">
    <name type="scientific">Cyphellophora europaea (strain CBS 101466)</name>
    <name type="common">Phialophora europaea</name>
    <dbReference type="NCBI Taxonomy" id="1220924"/>
    <lineage>
        <taxon>Eukaryota</taxon>
        <taxon>Fungi</taxon>
        <taxon>Dikarya</taxon>
        <taxon>Ascomycota</taxon>
        <taxon>Pezizomycotina</taxon>
        <taxon>Eurotiomycetes</taxon>
        <taxon>Chaetothyriomycetidae</taxon>
        <taxon>Chaetothyriales</taxon>
        <taxon>Cyphellophoraceae</taxon>
        <taxon>Cyphellophora</taxon>
    </lineage>
</organism>
<dbReference type="InterPro" id="IPR051911">
    <property type="entry name" value="SDR_oxidoreductase"/>
</dbReference>
<evidence type="ECO:0000256" key="2">
    <source>
        <dbReference type="ARBA" id="ARBA00023002"/>
    </source>
</evidence>
<dbReference type="VEuPathDB" id="FungiDB:HMPREF1541_03902"/>
<dbReference type="Proteomes" id="UP000030752">
    <property type="component" value="Unassembled WGS sequence"/>
</dbReference>
<dbReference type="InterPro" id="IPR002347">
    <property type="entry name" value="SDR_fam"/>
</dbReference>